<dbReference type="AlphaFoldDB" id="A0A7X0SC15"/>
<evidence type="ECO:0000313" key="1">
    <source>
        <dbReference type="EMBL" id="MBB6714789.1"/>
    </source>
</evidence>
<dbReference type="EMBL" id="JACKWY010000004">
    <property type="protein sequence ID" value="MBB6714789.1"/>
    <property type="molecule type" value="Genomic_DNA"/>
</dbReference>
<comment type="caution">
    <text evidence="1">The sequence shown here is derived from an EMBL/GenBank/DDBJ whole genome shotgun (WGS) entry which is preliminary data.</text>
</comment>
<dbReference type="Proteomes" id="UP000585258">
    <property type="component" value="Unassembled WGS sequence"/>
</dbReference>
<evidence type="ECO:0000313" key="2">
    <source>
        <dbReference type="Proteomes" id="UP000585258"/>
    </source>
</evidence>
<name>A0A7X0SC15_9CLOT</name>
<accession>A0A7X0SC15</accession>
<gene>
    <name evidence="1" type="ORF">H7E68_08600</name>
</gene>
<sequence>MIRVDNYNPIGFIRYIDRNTENNLDESIKKYLLKNSEGWNLNLFIKLYQDYLLNTAFCNTEQEYVLKLYEFCKGDRSLEYVEIESIDKRPVLQPLLQNFIRYLDYKKIYKILNRKFLDIAHTTYNSERGIVGWFEECTKKFSGEIVDAFTIFMNNFINIEDKYNFEIWIKNRKSKKNKERESIESFYTNNRKIYLKKIAKEYVSDDKCYSCNYMTS</sequence>
<dbReference type="RefSeq" id="WP_185164272.1">
    <property type="nucleotide sequence ID" value="NZ_JACKWY010000004.1"/>
</dbReference>
<organism evidence="1 2">
    <name type="scientific">Clostridium gasigenes</name>
    <dbReference type="NCBI Taxonomy" id="94869"/>
    <lineage>
        <taxon>Bacteria</taxon>
        <taxon>Bacillati</taxon>
        <taxon>Bacillota</taxon>
        <taxon>Clostridia</taxon>
        <taxon>Eubacteriales</taxon>
        <taxon>Clostridiaceae</taxon>
        <taxon>Clostridium</taxon>
    </lineage>
</organism>
<protein>
    <submittedName>
        <fullName evidence="1">Uncharacterized protein</fullName>
    </submittedName>
</protein>
<proteinExistence type="predicted"/>
<reference evidence="1 2" key="1">
    <citation type="submission" date="2020-08" db="EMBL/GenBank/DDBJ databases">
        <title>Clostridia isolated from Swiss meat.</title>
        <authorList>
            <person name="Wambui J."/>
            <person name="Stevens M.J.A."/>
            <person name="Stephan R."/>
        </authorList>
    </citation>
    <scope>NUCLEOTIDE SEQUENCE [LARGE SCALE GENOMIC DNA]</scope>
    <source>
        <strain evidence="1 2">CM001</strain>
    </source>
</reference>